<evidence type="ECO:0008006" key="3">
    <source>
        <dbReference type="Google" id="ProtNLM"/>
    </source>
</evidence>
<dbReference type="Proteomes" id="UP000184290">
    <property type="component" value="Unassembled WGS sequence"/>
</dbReference>
<comment type="caution">
    <text evidence="1">The sequence shown here is derived from an EMBL/GenBank/DDBJ whole genome shotgun (WGS) entry which is preliminary data.</text>
</comment>
<name>A0ABY1I8Z6_9HYPH</name>
<keyword evidence="2" id="KW-1185">Reference proteome</keyword>
<sequence length="75" mass="7855">MEPATTIIRSLGGPSAVSRITGVHRTRVSNWMRSKDVGGTDGLIPFRHVPALLSAAKNAGVVLTAEDFLPSEVAA</sequence>
<accession>A0ABY1I8Z6</accession>
<proteinExistence type="predicted"/>
<dbReference type="EMBL" id="FQZC01000001">
    <property type="protein sequence ID" value="SHI79186.1"/>
    <property type="molecule type" value="Genomic_DNA"/>
</dbReference>
<reference evidence="1 2" key="1">
    <citation type="submission" date="2016-11" db="EMBL/GenBank/DDBJ databases">
        <authorList>
            <person name="Varghese N."/>
            <person name="Submissions S."/>
        </authorList>
    </citation>
    <scope>NUCLEOTIDE SEQUENCE [LARGE SCALE GENOMIC DNA]</scope>
    <source>
        <strain evidence="1 2">DSM 21988</strain>
    </source>
</reference>
<evidence type="ECO:0000313" key="1">
    <source>
        <dbReference type="EMBL" id="SHI79186.1"/>
    </source>
</evidence>
<organism evidence="1 2">
    <name type="scientific">Aureimonas altamirensis DSM 21988</name>
    <dbReference type="NCBI Taxonomy" id="1121026"/>
    <lineage>
        <taxon>Bacteria</taxon>
        <taxon>Pseudomonadati</taxon>
        <taxon>Pseudomonadota</taxon>
        <taxon>Alphaproteobacteria</taxon>
        <taxon>Hyphomicrobiales</taxon>
        <taxon>Aurantimonadaceae</taxon>
        <taxon>Aureimonas</taxon>
    </lineage>
</organism>
<evidence type="ECO:0000313" key="2">
    <source>
        <dbReference type="Proteomes" id="UP000184290"/>
    </source>
</evidence>
<protein>
    <recommendedName>
        <fullName evidence="3">Antitoxin of toxin-antitoxin system, YdaS/YdaT</fullName>
    </recommendedName>
</protein>
<gene>
    <name evidence="1" type="ORF">SAMN02745911_1178</name>
</gene>